<feature type="transmembrane region" description="Helical" evidence="1">
    <location>
        <begin position="187"/>
        <end position="208"/>
    </location>
</feature>
<feature type="transmembrane region" description="Helical" evidence="1">
    <location>
        <begin position="157"/>
        <end position="175"/>
    </location>
</feature>
<gene>
    <name evidence="3" type="ORF">EV383_2743</name>
</gene>
<evidence type="ECO:0000313" key="4">
    <source>
        <dbReference type="Proteomes" id="UP000291591"/>
    </source>
</evidence>
<reference evidence="3 4" key="1">
    <citation type="submission" date="2019-02" db="EMBL/GenBank/DDBJ databases">
        <title>Sequencing the genomes of 1000 actinobacteria strains.</title>
        <authorList>
            <person name="Klenk H.-P."/>
        </authorList>
    </citation>
    <scope>NUCLEOTIDE SEQUENCE [LARGE SCALE GENOMIC DNA]</scope>
    <source>
        <strain evidence="3 4">DSM 45779</strain>
    </source>
</reference>
<feature type="transmembrane region" description="Helical" evidence="1">
    <location>
        <begin position="60"/>
        <end position="87"/>
    </location>
</feature>
<dbReference type="PANTHER" id="PTHR40761:SF1">
    <property type="entry name" value="CONSERVED INTEGRAL MEMBRANE ALANINE VALINE AND LEUCINE RICH PROTEIN-RELATED"/>
    <property type="match status" value="1"/>
</dbReference>
<dbReference type="NCBIfam" id="NF038012">
    <property type="entry name" value="DMT_1"/>
    <property type="match status" value="1"/>
</dbReference>
<organism evidence="3 4">
    <name type="scientific">Pseudonocardia sediminis</name>
    <dbReference type="NCBI Taxonomy" id="1397368"/>
    <lineage>
        <taxon>Bacteria</taxon>
        <taxon>Bacillati</taxon>
        <taxon>Actinomycetota</taxon>
        <taxon>Actinomycetes</taxon>
        <taxon>Pseudonocardiales</taxon>
        <taxon>Pseudonocardiaceae</taxon>
        <taxon>Pseudonocardia</taxon>
    </lineage>
</organism>
<dbReference type="Proteomes" id="UP000291591">
    <property type="component" value="Unassembled WGS sequence"/>
</dbReference>
<feature type="chain" id="PRO_5038830329" description="Magnesium transporter NIPA" evidence="2">
    <location>
        <begin position="18"/>
        <end position="290"/>
    </location>
</feature>
<evidence type="ECO:0000313" key="3">
    <source>
        <dbReference type="EMBL" id="RZT85856.1"/>
    </source>
</evidence>
<dbReference type="PANTHER" id="PTHR40761">
    <property type="entry name" value="CONSERVED INTEGRAL MEMBRANE ALANINE VALINE AND LEUCINE RICH PROTEIN-RELATED"/>
    <property type="match status" value="1"/>
</dbReference>
<feature type="transmembrane region" description="Helical" evidence="1">
    <location>
        <begin position="99"/>
        <end position="118"/>
    </location>
</feature>
<evidence type="ECO:0008006" key="5">
    <source>
        <dbReference type="Google" id="ProtNLM"/>
    </source>
</evidence>
<evidence type="ECO:0000256" key="1">
    <source>
        <dbReference type="SAM" id="Phobius"/>
    </source>
</evidence>
<feature type="transmembrane region" description="Helical" evidence="1">
    <location>
        <begin position="220"/>
        <end position="240"/>
    </location>
</feature>
<dbReference type="EMBL" id="SHKL01000001">
    <property type="protein sequence ID" value="RZT85856.1"/>
    <property type="molecule type" value="Genomic_DNA"/>
</dbReference>
<proteinExistence type="predicted"/>
<keyword evidence="2" id="KW-0732">Signal</keyword>
<keyword evidence="1" id="KW-1133">Transmembrane helix</keyword>
<name>A0A4Q7UVM0_PSEST</name>
<keyword evidence="4" id="KW-1185">Reference proteome</keyword>
<accession>A0A4Q7UVM0</accession>
<dbReference type="AlphaFoldDB" id="A0A4Q7UVM0"/>
<keyword evidence="1" id="KW-0812">Transmembrane</keyword>
<comment type="caution">
    <text evidence="3">The sequence shown here is derived from an EMBL/GenBank/DDBJ whole genome shotgun (WGS) entry which is preliminary data.</text>
</comment>
<feature type="transmembrane region" description="Helical" evidence="1">
    <location>
        <begin position="252"/>
        <end position="270"/>
    </location>
</feature>
<keyword evidence="1" id="KW-0472">Membrane</keyword>
<dbReference type="RefSeq" id="WP_130290253.1">
    <property type="nucleotide sequence ID" value="NZ_SHKL01000001.1"/>
</dbReference>
<feature type="transmembrane region" description="Helical" evidence="1">
    <location>
        <begin position="130"/>
        <end position="150"/>
    </location>
</feature>
<sequence>MTLLAVALALVAAVLFAAASVAQHHVAAADTGEPLVRRLARSPLWWVGTFGDSAGFAVQAAALGVGSLLLVQPLLVTTLLFALPLGARWAGRRVTRLEWVRAPVLVASLAVFVVVGEPGGGVDRAPARDWLPTGTVLAAVVAGCVAVALLRRGTARALSLGVAAGVAFGVAAALVKGVVNLIGDGPLTLLTSAETWVLVVAVAGGTAAQQWSYSAGDLSASLPAVTVGEPLVAAVIGLLVLGETIRADGPEWVLIGVTVVAMVVATVSLARSSARPAATPVGPGPDDRGR</sequence>
<feature type="signal peptide" evidence="2">
    <location>
        <begin position="1"/>
        <end position="17"/>
    </location>
</feature>
<evidence type="ECO:0000256" key="2">
    <source>
        <dbReference type="SAM" id="SignalP"/>
    </source>
</evidence>
<protein>
    <recommendedName>
        <fullName evidence="5">Magnesium transporter NIPA</fullName>
    </recommendedName>
</protein>